<dbReference type="AlphaFoldDB" id="A0AAN8JSZ1"/>
<dbReference type="GO" id="GO:0005886">
    <property type="term" value="C:plasma membrane"/>
    <property type="evidence" value="ECO:0007669"/>
    <property type="project" value="UniProtKB-SubCell"/>
</dbReference>
<keyword evidence="9" id="KW-1185">Reference proteome</keyword>
<dbReference type="PRINTS" id="PR00237">
    <property type="entry name" value="GPCRRHODOPSN"/>
</dbReference>
<feature type="transmembrane region" description="Helical" evidence="6">
    <location>
        <begin position="261"/>
        <end position="282"/>
    </location>
</feature>
<dbReference type="SUPFAM" id="SSF81321">
    <property type="entry name" value="Family A G protein-coupled receptor-like"/>
    <property type="match status" value="1"/>
</dbReference>
<evidence type="ECO:0000256" key="4">
    <source>
        <dbReference type="ARBA" id="ARBA00022989"/>
    </source>
</evidence>
<keyword evidence="3 6" id="KW-0812">Transmembrane</keyword>
<feature type="domain" description="G-protein coupled receptors family 1 profile" evidence="7">
    <location>
        <begin position="26"/>
        <end position="280"/>
    </location>
</feature>
<dbReference type="Pfam" id="PF00001">
    <property type="entry name" value="7tm_1"/>
    <property type="match status" value="1"/>
</dbReference>
<dbReference type="PANTHER" id="PTHR22750">
    <property type="entry name" value="G-PROTEIN COUPLED RECEPTOR"/>
    <property type="match status" value="1"/>
</dbReference>
<evidence type="ECO:0000313" key="8">
    <source>
        <dbReference type="EMBL" id="KAK6180559.1"/>
    </source>
</evidence>
<gene>
    <name evidence="8" type="ORF">SNE40_012691</name>
</gene>
<evidence type="ECO:0000259" key="7">
    <source>
        <dbReference type="PROSITE" id="PS50262"/>
    </source>
</evidence>
<feature type="transmembrane region" description="Helical" evidence="6">
    <location>
        <begin position="217"/>
        <end position="241"/>
    </location>
</feature>
<feature type="transmembrane region" description="Helical" evidence="6">
    <location>
        <begin position="46"/>
        <end position="63"/>
    </location>
</feature>
<keyword evidence="4 6" id="KW-1133">Transmembrane helix</keyword>
<feature type="transmembrane region" description="Helical" evidence="6">
    <location>
        <begin position="123"/>
        <end position="144"/>
    </location>
</feature>
<name>A0AAN8JSZ1_PATCE</name>
<reference evidence="8 9" key="1">
    <citation type="submission" date="2024-01" db="EMBL/GenBank/DDBJ databases">
        <title>The genome of the rayed Mediterranean limpet Patella caerulea (Linnaeus, 1758).</title>
        <authorList>
            <person name="Anh-Thu Weber A."/>
            <person name="Halstead-Nussloch G."/>
        </authorList>
    </citation>
    <scope>NUCLEOTIDE SEQUENCE [LARGE SCALE GENOMIC DNA]</scope>
    <source>
        <strain evidence="8">AATW-2023a</strain>
        <tissue evidence="8">Whole specimen</tissue>
    </source>
</reference>
<dbReference type="InterPro" id="IPR017452">
    <property type="entry name" value="GPCR_Rhodpsn_7TM"/>
</dbReference>
<comment type="caution">
    <text evidence="8">The sequence shown here is derived from an EMBL/GenBank/DDBJ whole genome shotgun (WGS) entry which is preliminary data.</text>
</comment>
<evidence type="ECO:0000256" key="3">
    <source>
        <dbReference type="ARBA" id="ARBA00022692"/>
    </source>
</evidence>
<dbReference type="GO" id="GO:0004930">
    <property type="term" value="F:G protein-coupled receptor activity"/>
    <property type="evidence" value="ECO:0007669"/>
    <property type="project" value="InterPro"/>
</dbReference>
<protein>
    <recommendedName>
        <fullName evidence="7">G-protein coupled receptors family 1 profile domain-containing protein</fullName>
    </recommendedName>
</protein>
<evidence type="ECO:0000256" key="5">
    <source>
        <dbReference type="ARBA" id="ARBA00023136"/>
    </source>
</evidence>
<evidence type="ECO:0000313" key="9">
    <source>
        <dbReference type="Proteomes" id="UP001347796"/>
    </source>
</evidence>
<evidence type="ECO:0000256" key="1">
    <source>
        <dbReference type="ARBA" id="ARBA00004651"/>
    </source>
</evidence>
<evidence type="ECO:0000256" key="6">
    <source>
        <dbReference type="SAM" id="Phobius"/>
    </source>
</evidence>
<feature type="transmembrane region" description="Helical" evidence="6">
    <location>
        <begin position="83"/>
        <end position="102"/>
    </location>
</feature>
<dbReference type="Proteomes" id="UP001347796">
    <property type="component" value="Unassembled WGS sequence"/>
</dbReference>
<sequence>MNSTAEPDPTTQYITNGILGILMFSLNALSLASILQSRTFPPRQKVLFSSLLLTDTLLGFQILSVRLLPIKYNSQHFLCKARLYTGIIFNYATIFSNLLITTERILSISLPMNLNRQITWKKMLIVIAFIWAIAIILTFSFFTVGFEGPVCQFVVVGNIIGYIVAGFSNCIVFIIIVVMYIYIAKVTRRHIRQIAATMVGNNPVINKRTTYQNKADLRTTVTVGIIVGVCGVSYCPMGVYLIYSGLFVSDVSAFVATNQTIFTITLTFYMMNSLINPVVYIFRLKKCRQEMVDRILCRPRSDFINEIS</sequence>
<accession>A0AAN8JSZ1</accession>
<proteinExistence type="predicted"/>
<dbReference type="InterPro" id="IPR000276">
    <property type="entry name" value="GPCR_Rhodpsn"/>
</dbReference>
<evidence type="ECO:0000256" key="2">
    <source>
        <dbReference type="ARBA" id="ARBA00022475"/>
    </source>
</evidence>
<dbReference type="CDD" id="cd00637">
    <property type="entry name" value="7tm_classA_rhodopsin-like"/>
    <property type="match status" value="1"/>
</dbReference>
<comment type="subcellular location">
    <subcellularLocation>
        <location evidence="1">Cell membrane</location>
        <topology evidence="1">Multi-pass membrane protein</topology>
    </subcellularLocation>
</comment>
<dbReference type="PROSITE" id="PS50262">
    <property type="entry name" value="G_PROTEIN_RECEP_F1_2"/>
    <property type="match status" value="1"/>
</dbReference>
<feature type="transmembrane region" description="Helical" evidence="6">
    <location>
        <begin position="159"/>
        <end position="183"/>
    </location>
</feature>
<dbReference type="EMBL" id="JAZGQO010000008">
    <property type="protein sequence ID" value="KAK6180559.1"/>
    <property type="molecule type" value="Genomic_DNA"/>
</dbReference>
<dbReference type="Gene3D" id="1.20.1070.10">
    <property type="entry name" value="Rhodopsin 7-helix transmembrane proteins"/>
    <property type="match status" value="1"/>
</dbReference>
<keyword evidence="5 6" id="KW-0472">Membrane</keyword>
<keyword evidence="2" id="KW-1003">Cell membrane</keyword>
<feature type="transmembrane region" description="Helical" evidence="6">
    <location>
        <begin position="13"/>
        <end position="34"/>
    </location>
</feature>
<organism evidence="8 9">
    <name type="scientific">Patella caerulea</name>
    <name type="common">Rayed Mediterranean limpet</name>
    <dbReference type="NCBI Taxonomy" id="87958"/>
    <lineage>
        <taxon>Eukaryota</taxon>
        <taxon>Metazoa</taxon>
        <taxon>Spiralia</taxon>
        <taxon>Lophotrochozoa</taxon>
        <taxon>Mollusca</taxon>
        <taxon>Gastropoda</taxon>
        <taxon>Patellogastropoda</taxon>
        <taxon>Patelloidea</taxon>
        <taxon>Patellidae</taxon>
        <taxon>Patella</taxon>
    </lineage>
</organism>